<reference evidence="2" key="1">
    <citation type="journal article" date="2022" name="Front. Genet.">
        <title>Chromosome-Scale Assembly of the Dendrobium nobile Genome Provides Insights Into the Molecular Mechanism of the Biosynthesis of the Medicinal Active Ingredient of Dendrobium.</title>
        <authorList>
            <person name="Xu Q."/>
            <person name="Niu S.-C."/>
            <person name="Li K.-L."/>
            <person name="Zheng P.-J."/>
            <person name="Zhang X.-J."/>
            <person name="Jia Y."/>
            <person name="Liu Y."/>
            <person name="Niu Y.-X."/>
            <person name="Yu L.-H."/>
            <person name="Chen D.-F."/>
            <person name="Zhang G.-Q."/>
        </authorList>
    </citation>
    <scope>NUCLEOTIDE SEQUENCE</scope>
    <source>
        <tissue evidence="2">Leaf</tissue>
    </source>
</reference>
<name>A0A8T3B905_DENNO</name>
<dbReference type="OrthoDB" id="785858at2759"/>
<feature type="domain" description="Reverse transcriptase Ty1/copia-type" evidence="1">
    <location>
        <begin position="16"/>
        <end position="157"/>
    </location>
</feature>
<dbReference type="InterPro" id="IPR013103">
    <property type="entry name" value="RVT_2"/>
</dbReference>
<dbReference type="Pfam" id="PF07727">
    <property type="entry name" value="RVT_2"/>
    <property type="match status" value="1"/>
</dbReference>
<evidence type="ECO:0000313" key="3">
    <source>
        <dbReference type="Proteomes" id="UP000829196"/>
    </source>
</evidence>
<dbReference type="EMBL" id="JAGYWB010000010">
    <property type="protein sequence ID" value="KAI0507887.1"/>
    <property type="molecule type" value="Genomic_DNA"/>
</dbReference>
<comment type="caution">
    <text evidence="2">The sequence shown here is derived from an EMBL/GenBank/DDBJ whole genome shotgun (WGS) entry which is preliminary data.</text>
</comment>
<dbReference type="Proteomes" id="UP000829196">
    <property type="component" value="Unassembled WGS sequence"/>
</dbReference>
<gene>
    <name evidence="2" type="ORF">KFK09_014015</name>
</gene>
<dbReference type="AlphaFoldDB" id="A0A8T3B905"/>
<evidence type="ECO:0000259" key="1">
    <source>
        <dbReference type="Pfam" id="PF07727"/>
    </source>
</evidence>
<dbReference type="InterPro" id="IPR043502">
    <property type="entry name" value="DNA/RNA_pol_sf"/>
</dbReference>
<dbReference type="SUPFAM" id="SSF56672">
    <property type="entry name" value="DNA/RNA polymerases"/>
    <property type="match status" value="1"/>
</dbReference>
<organism evidence="2 3">
    <name type="scientific">Dendrobium nobile</name>
    <name type="common">Orchid</name>
    <dbReference type="NCBI Taxonomy" id="94219"/>
    <lineage>
        <taxon>Eukaryota</taxon>
        <taxon>Viridiplantae</taxon>
        <taxon>Streptophyta</taxon>
        <taxon>Embryophyta</taxon>
        <taxon>Tracheophyta</taxon>
        <taxon>Spermatophyta</taxon>
        <taxon>Magnoliopsida</taxon>
        <taxon>Liliopsida</taxon>
        <taxon>Asparagales</taxon>
        <taxon>Orchidaceae</taxon>
        <taxon>Epidendroideae</taxon>
        <taxon>Malaxideae</taxon>
        <taxon>Dendrobiinae</taxon>
        <taxon>Dendrobium</taxon>
    </lineage>
</organism>
<protein>
    <recommendedName>
        <fullName evidence="1">Reverse transcriptase Ty1/copia-type domain-containing protein</fullName>
    </recommendedName>
</protein>
<accession>A0A8T3B905</accession>
<keyword evidence="3" id="KW-1185">Reference proteome</keyword>
<proteinExistence type="predicted"/>
<evidence type="ECO:0000313" key="2">
    <source>
        <dbReference type="EMBL" id="KAI0507887.1"/>
    </source>
</evidence>
<sequence length="214" mass="24461">METLRKLYICCNQKIFESSDSKHLICKLKKFIYGLKQVSRQWYKKFDQVISSFGFKENTVDQCIYHKVNGSKFILLVLYVDDILLANSDIGLLHETKRFLSNKFEMKDLGNASFVLGIQIHRDRSRGILGLSQTAYIDKVLSRFGMKDCALGDTPIAKGDKFSLLQCPRNEVEKQEMDKIPYASAVGSLMYAQVCTRLDIAYIVGMLGRYLSNP</sequence>